<evidence type="ECO:0000256" key="1">
    <source>
        <dbReference type="SAM" id="MobiDB-lite"/>
    </source>
</evidence>
<comment type="caution">
    <text evidence="2">The sequence shown here is derived from an EMBL/GenBank/DDBJ whole genome shotgun (WGS) entry which is preliminary data.</text>
</comment>
<feature type="region of interest" description="Disordered" evidence="1">
    <location>
        <begin position="104"/>
        <end position="123"/>
    </location>
</feature>
<accession>A0A537IWP0</accession>
<proteinExistence type="predicted"/>
<protein>
    <submittedName>
        <fullName evidence="2">Uncharacterized protein</fullName>
    </submittedName>
</protein>
<sequence>MGRNQTFMELVIRLFDQPGEFALRGRSTKTVVAALLRGAAVHGPWLRQVARWVEELARDGWRYRGYTGDTLVFRSTKPLDESAAAAYVRRRLGQEALERVSVREGTAPLTRDGRPPKLPKADDELTRELRRLIGPEQHQAELYLGHPTEELSELLLDMSFLSQEALEDSEISGIIESLREEHEHDAQYRDLHSRYLTLMERAGPGDPAAEEAYWDLFSYMSRKLSKLVPALRQFLERRGFSDLCEHEATAFLTSALSQALSFIEEHNEE</sequence>
<dbReference type="AlphaFoldDB" id="A0A537IWP0"/>
<dbReference type="Proteomes" id="UP000318834">
    <property type="component" value="Unassembled WGS sequence"/>
</dbReference>
<evidence type="ECO:0000313" key="3">
    <source>
        <dbReference type="Proteomes" id="UP000318834"/>
    </source>
</evidence>
<dbReference type="EMBL" id="VBAP01000040">
    <property type="protein sequence ID" value="TMI75731.1"/>
    <property type="molecule type" value="Genomic_DNA"/>
</dbReference>
<organism evidence="2 3">
    <name type="scientific">Candidatus Segetimicrobium genomatis</name>
    <dbReference type="NCBI Taxonomy" id="2569760"/>
    <lineage>
        <taxon>Bacteria</taxon>
        <taxon>Bacillati</taxon>
        <taxon>Candidatus Sysuimicrobiota</taxon>
        <taxon>Candidatus Sysuimicrobiia</taxon>
        <taxon>Candidatus Sysuimicrobiales</taxon>
        <taxon>Candidatus Segetimicrobiaceae</taxon>
        <taxon>Candidatus Segetimicrobium</taxon>
    </lineage>
</organism>
<feature type="compositionally biased region" description="Basic and acidic residues" evidence="1">
    <location>
        <begin position="111"/>
        <end position="123"/>
    </location>
</feature>
<name>A0A537IWP0_9BACT</name>
<reference evidence="2 3" key="1">
    <citation type="journal article" date="2019" name="Nat. Microbiol.">
        <title>Mediterranean grassland soil C-N compound turnover is dependent on rainfall and depth, and is mediated by genomically divergent microorganisms.</title>
        <authorList>
            <person name="Diamond S."/>
            <person name="Andeer P.F."/>
            <person name="Li Z."/>
            <person name="Crits-Christoph A."/>
            <person name="Burstein D."/>
            <person name="Anantharaman K."/>
            <person name="Lane K.R."/>
            <person name="Thomas B.C."/>
            <person name="Pan C."/>
            <person name="Northen T.R."/>
            <person name="Banfield J.F."/>
        </authorList>
    </citation>
    <scope>NUCLEOTIDE SEQUENCE [LARGE SCALE GENOMIC DNA]</scope>
    <source>
        <strain evidence="2">NP_8</strain>
    </source>
</reference>
<gene>
    <name evidence="2" type="ORF">E6H05_05770</name>
</gene>
<evidence type="ECO:0000313" key="2">
    <source>
        <dbReference type="EMBL" id="TMI75731.1"/>
    </source>
</evidence>